<evidence type="ECO:0000313" key="1">
    <source>
        <dbReference type="EMBL" id="MCO1335298.1"/>
    </source>
</evidence>
<organism evidence="1 2">
    <name type="scientific">Microbulbifer okhotskensis</name>
    <dbReference type="NCBI Taxonomy" id="2926617"/>
    <lineage>
        <taxon>Bacteria</taxon>
        <taxon>Pseudomonadati</taxon>
        <taxon>Pseudomonadota</taxon>
        <taxon>Gammaproteobacteria</taxon>
        <taxon>Cellvibrionales</taxon>
        <taxon>Microbulbiferaceae</taxon>
        <taxon>Microbulbifer</taxon>
    </lineage>
</organism>
<sequence length="150" mass="16928">MRKINLKEGSFLPGLGESPIEHTPNVSQENGNHCIPQHYLIYMHTRETVGQLVLEIDYSVNCLICVDQDAGGIFIQVGVVGPDNYRGDARDNKIVYGRNWQVESTLPASEIIQTGFLAIKKAREHEIRERFRLKSGAYIGTPFNNHHDLP</sequence>
<keyword evidence="2" id="KW-1185">Reference proteome</keyword>
<dbReference type="AlphaFoldDB" id="A0A9X2ETK4"/>
<dbReference type="EMBL" id="JALBWM010000057">
    <property type="protein sequence ID" value="MCO1335298.1"/>
    <property type="molecule type" value="Genomic_DNA"/>
</dbReference>
<reference evidence="1" key="1">
    <citation type="journal article" date="2022" name="Arch. Microbiol.">
        <title>Microbulbifer okhotskensis sp. nov., isolated from a deep bottom sediment of the Okhotsk Sea.</title>
        <authorList>
            <person name="Romanenko L."/>
            <person name="Kurilenko V."/>
            <person name="Otstavnykh N."/>
            <person name="Velansky P."/>
            <person name="Isaeva M."/>
            <person name="Mikhailov V."/>
        </authorList>
    </citation>
    <scope>NUCLEOTIDE SEQUENCE</scope>
    <source>
        <strain evidence="1">OS29</strain>
    </source>
</reference>
<proteinExistence type="predicted"/>
<evidence type="ECO:0000313" key="2">
    <source>
        <dbReference type="Proteomes" id="UP001139028"/>
    </source>
</evidence>
<dbReference type="RefSeq" id="WP_252468883.1">
    <property type="nucleotide sequence ID" value="NZ_JALBWM010000057.1"/>
</dbReference>
<protein>
    <submittedName>
        <fullName evidence="1">Uncharacterized protein</fullName>
    </submittedName>
</protein>
<name>A0A9X2ETK4_9GAMM</name>
<comment type="caution">
    <text evidence="1">The sequence shown here is derived from an EMBL/GenBank/DDBJ whole genome shotgun (WGS) entry which is preliminary data.</text>
</comment>
<dbReference type="Proteomes" id="UP001139028">
    <property type="component" value="Unassembled WGS sequence"/>
</dbReference>
<accession>A0A9X2ETK4</accession>
<gene>
    <name evidence="1" type="ORF">MO867_13250</name>
</gene>